<dbReference type="Gene3D" id="3.40.50.1820">
    <property type="entry name" value="alpha/beta hydrolase"/>
    <property type="match status" value="1"/>
</dbReference>
<evidence type="ECO:0000313" key="3">
    <source>
        <dbReference type="Proteomes" id="UP000828390"/>
    </source>
</evidence>
<comment type="caution">
    <text evidence="2">The sequence shown here is derived from an EMBL/GenBank/DDBJ whole genome shotgun (WGS) entry which is preliminary data.</text>
</comment>
<evidence type="ECO:0000313" key="2">
    <source>
        <dbReference type="EMBL" id="KAH3853201.1"/>
    </source>
</evidence>
<reference evidence="2" key="1">
    <citation type="journal article" date="2019" name="bioRxiv">
        <title>The Genome of the Zebra Mussel, Dreissena polymorpha: A Resource for Invasive Species Research.</title>
        <authorList>
            <person name="McCartney M.A."/>
            <person name="Auch B."/>
            <person name="Kono T."/>
            <person name="Mallez S."/>
            <person name="Zhang Y."/>
            <person name="Obille A."/>
            <person name="Becker A."/>
            <person name="Abrahante J.E."/>
            <person name="Garbe J."/>
            <person name="Badalamenti J.P."/>
            <person name="Herman A."/>
            <person name="Mangelson H."/>
            <person name="Liachko I."/>
            <person name="Sullivan S."/>
            <person name="Sone E.D."/>
            <person name="Koren S."/>
            <person name="Silverstein K.A.T."/>
            <person name="Beckman K.B."/>
            <person name="Gohl D.M."/>
        </authorList>
    </citation>
    <scope>NUCLEOTIDE SEQUENCE</scope>
    <source>
        <strain evidence="2">Duluth1</strain>
        <tissue evidence="2">Whole animal</tissue>
    </source>
</reference>
<accession>A0A9D4R313</accession>
<dbReference type="EMBL" id="JAIWYP010000003">
    <property type="protein sequence ID" value="KAH3853201.1"/>
    <property type="molecule type" value="Genomic_DNA"/>
</dbReference>
<feature type="domain" description="Fungal lipase-type" evidence="1">
    <location>
        <begin position="2"/>
        <end position="36"/>
    </location>
</feature>
<proteinExistence type="predicted"/>
<dbReference type="PANTHER" id="PTHR45908">
    <property type="entry name" value="PROTEIN CBG11750-RELATED"/>
    <property type="match status" value="1"/>
</dbReference>
<evidence type="ECO:0000259" key="1">
    <source>
        <dbReference type="Pfam" id="PF01764"/>
    </source>
</evidence>
<name>A0A9D4R313_DREPO</name>
<gene>
    <name evidence="2" type="ORF">DPMN_095723</name>
</gene>
<organism evidence="2 3">
    <name type="scientific">Dreissena polymorpha</name>
    <name type="common">Zebra mussel</name>
    <name type="synonym">Mytilus polymorpha</name>
    <dbReference type="NCBI Taxonomy" id="45954"/>
    <lineage>
        <taxon>Eukaryota</taxon>
        <taxon>Metazoa</taxon>
        <taxon>Spiralia</taxon>
        <taxon>Lophotrochozoa</taxon>
        <taxon>Mollusca</taxon>
        <taxon>Bivalvia</taxon>
        <taxon>Autobranchia</taxon>
        <taxon>Heteroconchia</taxon>
        <taxon>Euheterodonta</taxon>
        <taxon>Imparidentia</taxon>
        <taxon>Neoheterodontei</taxon>
        <taxon>Myida</taxon>
        <taxon>Dreissenoidea</taxon>
        <taxon>Dreissenidae</taxon>
        <taxon>Dreissena</taxon>
    </lineage>
</organism>
<dbReference type="Pfam" id="PF01764">
    <property type="entry name" value="Lipase_3"/>
    <property type="match status" value="1"/>
</dbReference>
<protein>
    <recommendedName>
        <fullName evidence="1">Fungal lipase-type domain-containing protein</fullName>
    </recommendedName>
</protein>
<reference evidence="2" key="2">
    <citation type="submission" date="2020-11" db="EMBL/GenBank/DDBJ databases">
        <authorList>
            <person name="McCartney M.A."/>
            <person name="Auch B."/>
            <person name="Kono T."/>
            <person name="Mallez S."/>
            <person name="Becker A."/>
            <person name="Gohl D.M."/>
            <person name="Silverstein K.A.T."/>
            <person name="Koren S."/>
            <person name="Bechman K.B."/>
            <person name="Herman A."/>
            <person name="Abrahante J.E."/>
            <person name="Garbe J."/>
        </authorList>
    </citation>
    <scope>NUCLEOTIDE SEQUENCE</scope>
    <source>
        <strain evidence="2">Duluth1</strain>
        <tissue evidence="2">Whole animal</tissue>
    </source>
</reference>
<dbReference type="AlphaFoldDB" id="A0A9D4R313"/>
<dbReference type="GO" id="GO:0006629">
    <property type="term" value="P:lipid metabolic process"/>
    <property type="evidence" value="ECO:0007669"/>
    <property type="project" value="InterPro"/>
</dbReference>
<dbReference type="SUPFAM" id="SSF53474">
    <property type="entry name" value="alpha/beta-Hydrolases"/>
    <property type="match status" value="1"/>
</dbReference>
<dbReference type="InterPro" id="IPR029058">
    <property type="entry name" value="AB_hydrolase_fold"/>
</dbReference>
<keyword evidence="3" id="KW-1185">Reference proteome</keyword>
<dbReference type="CDD" id="cd00741">
    <property type="entry name" value="Lipase"/>
    <property type="match status" value="1"/>
</dbReference>
<dbReference type="InterPro" id="IPR002921">
    <property type="entry name" value="Fungal_lipase-type"/>
</dbReference>
<sequence>MPRVGDKTYSFDHDKAVPNSWRIIHWRDLVPRIPFIACGYYHHKTAVLYPKDMPLGSKYTICTDNEDVACHQLPDLSISQHKSYFGLDLGGYCKTN</sequence>
<dbReference type="Proteomes" id="UP000828390">
    <property type="component" value="Unassembled WGS sequence"/>
</dbReference>